<keyword evidence="3" id="KW-1185">Reference proteome</keyword>
<evidence type="ECO:0000313" key="2">
    <source>
        <dbReference type="EnsemblPlants" id="PGSC0003DMT400088188"/>
    </source>
</evidence>
<dbReference type="AlphaFoldDB" id="M1DFE8"/>
<protein>
    <submittedName>
        <fullName evidence="2">Uncharacterized protein</fullName>
    </submittedName>
</protein>
<dbReference type="Gramene" id="PGSC0003DMT400088188">
    <property type="protein sequence ID" value="PGSC0003DMT400088188"/>
    <property type="gene ID" value="PGSC0003DMG400037759"/>
</dbReference>
<dbReference type="InParanoid" id="M1DFE8"/>
<evidence type="ECO:0000313" key="3">
    <source>
        <dbReference type="Proteomes" id="UP000011115"/>
    </source>
</evidence>
<sequence length="95" mass="10208">MANHGPWLGPRIVGGSVVGHLIKVNCTSGPQLDQCSMGQTSDRGPVSPAKEDRQCIPSIVAKGELDRVHRSNSVTSPKPVEHSSFSIIICDEFKQ</sequence>
<proteinExistence type="predicted"/>
<evidence type="ECO:0000256" key="1">
    <source>
        <dbReference type="SAM" id="MobiDB-lite"/>
    </source>
</evidence>
<name>M1DFE8_SOLTU</name>
<organism evidence="2 3">
    <name type="scientific">Solanum tuberosum</name>
    <name type="common">Potato</name>
    <dbReference type="NCBI Taxonomy" id="4113"/>
    <lineage>
        <taxon>Eukaryota</taxon>
        <taxon>Viridiplantae</taxon>
        <taxon>Streptophyta</taxon>
        <taxon>Embryophyta</taxon>
        <taxon>Tracheophyta</taxon>
        <taxon>Spermatophyta</taxon>
        <taxon>Magnoliopsida</taxon>
        <taxon>eudicotyledons</taxon>
        <taxon>Gunneridae</taxon>
        <taxon>Pentapetalae</taxon>
        <taxon>asterids</taxon>
        <taxon>lamiids</taxon>
        <taxon>Solanales</taxon>
        <taxon>Solanaceae</taxon>
        <taxon>Solanoideae</taxon>
        <taxon>Solaneae</taxon>
        <taxon>Solanum</taxon>
    </lineage>
</organism>
<reference evidence="3" key="1">
    <citation type="journal article" date="2011" name="Nature">
        <title>Genome sequence and analysis of the tuber crop potato.</title>
        <authorList>
            <consortium name="The Potato Genome Sequencing Consortium"/>
        </authorList>
    </citation>
    <scope>NUCLEOTIDE SEQUENCE [LARGE SCALE GENOMIC DNA]</scope>
    <source>
        <strain evidence="3">cv. DM1-3 516 R44</strain>
    </source>
</reference>
<reference evidence="2" key="2">
    <citation type="submission" date="2015-06" db="UniProtKB">
        <authorList>
            <consortium name="EnsemblPlants"/>
        </authorList>
    </citation>
    <scope>IDENTIFICATION</scope>
    <source>
        <strain evidence="2">DM1-3 516 R44</strain>
    </source>
</reference>
<dbReference type="PaxDb" id="4113-PGSC0003DMT400088188"/>
<dbReference type="HOGENOM" id="CLU_2376923_0_0_1"/>
<dbReference type="EnsemblPlants" id="PGSC0003DMT400088188">
    <property type="protein sequence ID" value="PGSC0003DMT400088188"/>
    <property type="gene ID" value="PGSC0003DMG400037759"/>
</dbReference>
<dbReference type="Proteomes" id="UP000011115">
    <property type="component" value="Unassembled WGS sequence"/>
</dbReference>
<feature type="region of interest" description="Disordered" evidence="1">
    <location>
        <begin position="33"/>
        <end position="53"/>
    </location>
</feature>
<feature type="compositionally biased region" description="Polar residues" evidence="1">
    <location>
        <begin position="33"/>
        <end position="42"/>
    </location>
</feature>
<accession>M1DFE8</accession>